<dbReference type="InterPro" id="IPR025926">
    <property type="entry name" value="PDZ-like_dom"/>
</dbReference>
<dbReference type="AlphaFoldDB" id="A0A9P0QP29"/>
<evidence type="ECO:0000313" key="9">
    <source>
        <dbReference type="Proteomes" id="UP000837801"/>
    </source>
</evidence>
<dbReference type="EMBL" id="CAKXYY010000006">
    <property type="protein sequence ID" value="CAH2352276.1"/>
    <property type="molecule type" value="Genomic_DNA"/>
</dbReference>
<dbReference type="InterPro" id="IPR036034">
    <property type="entry name" value="PDZ_sf"/>
</dbReference>
<feature type="domain" description="PDZ-like" evidence="7">
    <location>
        <begin position="361"/>
        <end position="430"/>
    </location>
</feature>
<gene>
    <name evidence="8" type="ORF">CLIB1423_06S02762</name>
</gene>
<keyword evidence="6" id="KW-0378">Hydrolase</keyword>
<dbReference type="PANTHER" id="PTHR46366">
    <property type="entry name" value="PRO-APOPTOTIC SERINE PROTEASE NMA111"/>
    <property type="match status" value="1"/>
</dbReference>
<evidence type="ECO:0000256" key="5">
    <source>
        <dbReference type="ARBA" id="ARBA00022737"/>
    </source>
</evidence>
<evidence type="ECO:0000256" key="3">
    <source>
        <dbReference type="ARBA" id="ARBA00021524"/>
    </source>
</evidence>
<protein>
    <recommendedName>
        <fullName evidence="2">Pro-apoptotic serine protease NMA111</fullName>
    </recommendedName>
    <alternativeName>
        <fullName evidence="3">Pro-apoptotic serine protease nma111</fullName>
    </alternativeName>
</protein>
<dbReference type="PRINTS" id="PR00834">
    <property type="entry name" value="PROTEASES2C"/>
</dbReference>
<evidence type="ECO:0000256" key="4">
    <source>
        <dbReference type="ARBA" id="ARBA00022703"/>
    </source>
</evidence>
<keyword evidence="6" id="KW-0720">Serine protease</keyword>
<proteinExistence type="inferred from homology"/>
<evidence type="ECO:0000256" key="2">
    <source>
        <dbReference type="ARBA" id="ARBA00020338"/>
    </source>
</evidence>
<evidence type="ECO:0000313" key="8">
    <source>
        <dbReference type="EMBL" id="CAH2352276.1"/>
    </source>
</evidence>
<dbReference type="Pfam" id="PF13365">
    <property type="entry name" value="Trypsin_2"/>
    <property type="match status" value="1"/>
</dbReference>
<dbReference type="GO" id="GO:0006508">
    <property type="term" value="P:proteolysis"/>
    <property type="evidence" value="ECO:0007669"/>
    <property type="project" value="UniProtKB-KW"/>
</dbReference>
<comment type="caution">
    <text evidence="8">The sequence shown here is derived from an EMBL/GenBank/DDBJ whole genome shotgun (WGS) entry which is preliminary data.</text>
</comment>
<dbReference type="InterPro" id="IPR001940">
    <property type="entry name" value="Peptidase_S1C"/>
</dbReference>
<dbReference type="CDD" id="cd06786">
    <property type="entry name" value="cpPDZ1_ScNma111-like"/>
    <property type="match status" value="1"/>
</dbReference>
<dbReference type="GO" id="GO:0004252">
    <property type="term" value="F:serine-type endopeptidase activity"/>
    <property type="evidence" value="ECO:0007669"/>
    <property type="project" value="InterPro"/>
</dbReference>
<dbReference type="Gene3D" id="2.40.10.120">
    <property type="match status" value="2"/>
</dbReference>
<dbReference type="OrthoDB" id="4217619at2759"/>
<evidence type="ECO:0000256" key="1">
    <source>
        <dbReference type="ARBA" id="ARBA00010541"/>
    </source>
</evidence>
<sequence length="970" mass="109001">MTDPKTDTELGLEREFDQLRINQKESVRELELSSTETKTWRHTISNVIKSVVSIKLNQCVNLDGEGPYTGEATGFIVDSEKGIIITNRHVVGTGPFRGYAVFDNHEEADLKAIYRDPIHDFGFLQFRPKDIKFMEVTQLNLAPELAKVGTEIRVVGNDNGEKLSIMTGIISRIDRAPPEYGANTYNDFNTEYIQASASLSGGSSGSPVVNSEGLVVAIQAGGSFWASTDYFLPLFRAKRALNCIQKEVPITRGDIQVIWNSRPYGECERLGLPSQIEKSVRNEFPSANGLLCAKSVIPKGPCADLIKEGDILISINDEFIVSLVRVDEILDENVGKELKFTLRRGKRDSFDVFIPIGDLYKITPARYVQVFGSIFHETSYQLAANGHFPINGVVGNSVLYDDESCLIHSIDDKIIEDLDGFIDVLKQIPNGKRAPITYYTIVQNKDVEERRHTWYEFDRTWNSRFVLATRNDDTGLWDITDLAEGHEFPRLPSIEPEKATYKTIQFEESEDKKASLKQSVCNRFLRSLVEITVDTYISLDDQLCGRRSGTGIVLDPENGYVLAQHSTVRHDMCNVFITFGNSVEVSGKIVFMHPHHNLAVLKYDPLSIVADIQPNVLSVTPLKRGEKCLMVGSSSTSSILVNEVTIGGSSKRTSKFFEDYINLASFRMDPGPSGVTGIVCDYDGTIRGVWQNSNQFVGDMDPHAGYGTDITDLRYITDRLKNHESPSKLRIVDVHFNTLDLLKAKQCGVPSEWISKYNDPDSFEDSQFLEVTNSHAANISSDIEYPKNPLEQGDIVLTVDDKIVRTFKDINILHETLSLSYKVLRGREILDLTVPTVKVEDLFTSHLVSWCGLYLQKAPTDVQRARSSSPSGIYITSSHEGSPILVYDLTSQYITEINDQEVKTLEDFVKVVRKIPDNTYVKLRCISGNKPTTKVVRTDYHYFPTGEFKKDKEGKWVEISPIVTYRLENI</sequence>
<keyword evidence="9" id="KW-1185">Reference proteome</keyword>
<comment type="similarity">
    <text evidence="1">Belongs to the peptidase S1C family.</text>
</comment>
<dbReference type="Pfam" id="PF12812">
    <property type="entry name" value="PDZ_1"/>
    <property type="match status" value="2"/>
</dbReference>
<dbReference type="Gene3D" id="2.30.42.10">
    <property type="match status" value="2"/>
</dbReference>
<dbReference type="InterPro" id="IPR009003">
    <property type="entry name" value="Peptidase_S1_PA"/>
</dbReference>
<name>A0A9P0QP29_9ASCO</name>
<evidence type="ECO:0000259" key="7">
    <source>
        <dbReference type="Pfam" id="PF12812"/>
    </source>
</evidence>
<feature type="domain" description="PDZ-like" evidence="7">
    <location>
        <begin position="844"/>
        <end position="918"/>
    </location>
</feature>
<evidence type="ECO:0000256" key="6">
    <source>
        <dbReference type="ARBA" id="ARBA00022825"/>
    </source>
</evidence>
<dbReference type="SUPFAM" id="SSF50156">
    <property type="entry name" value="PDZ domain-like"/>
    <property type="match status" value="2"/>
</dbReference>
<keyword evidence="5" id="KW-0677">Repeat</keyword>
<dbReference type="GO" id="GO:0006915">
    <property type="term" value="P:apoptotic process"/>
    <property type="evidence" value="ECO:0007669"/>
    <property type="project" value="UniProtKB-KW"/>
</dbReference>
<dbReference type="Proteomes" id="UP000837801">
    <property type="component" value="Unassembled WGS sequence"/>
</dbReference>
<accession>A0A9P0QP29</accession>
<keyword evidence="4" id="KW-0053">Apoptosis</keyword>
<dbReference type="SUPFAM" id="SSF50494">
    <property type="entry name" value="Trypsin-like serine proteases"/>
    <property type="match status" value="2"/>
</dbReference>
<keyword evidence="8" id="KW-0645">Protease</keyword>
<organism evidence="8 9">
    <name type="scientific">[Candida] railenensis</name>
    <dbReference type="NCBI Taxonomy" id="45579"/>
    <lineage>
        <taxon>Eukaryota</taxon>
        <taxon>Fungi</taxon>
        <taxon>Dikarya</taxon>
        <taxon>Ascomycota</taxon>
        <taxon>Saccharomycotina</taxon>
        <taxon>Pichiomycetes</taxon>
        <taxon>Debaryomycetaceae</taxon>
        <taxon>Kurtzmaniella</taxon>
    </lineage>
</organism>
<reference evidence="8" key="1">
    <citation type="submission" date="2022-03" db="EMBL/GenBank/DDBJ databases">
        <authorList>
            <person name="Legras J.-L."/>
            <person name="Devillers H."/>
            <person name="Grondin C."/>
        </authorList>
    </citation>
    <scope>NUCLEOTIDE SEQUENCE</scope>
    <source>
        <strain evidence="8">CLIB 1423</strain>
    </source>
</reference>
<dbReference type="PANTHER" id="PTHR46366:SF8">
    <property type="entry name" value="PRO-APOPTOTIC SERINE PROTEASE NMA111"/>
    <property type="match status" value="1"/>
</dbReference>